<evidence type="ECO:0000256" key="4">
    <source>
        <dbReference type="ARBA" id="ARBA00011881"/>
    </source>
</evidence>
<comment type="catalytic activity">
    <reaction evidence="23">
        <text>butanoyl-CoA + oxidized [electron-transfer flavoprotein] + H(+) = (2E)-butenoyl-CoA + reduced [electron-transfer flavoprotein]</text>
        <dbReference type="Rhea" id="RHEA:24004"/>
        <dbReference type="Rhea" id="RHEA-COMP:10685"/>
        <dbReference type="Rhea" id="RHEA-COMP:10686"/>
        <dbReference type="ChEBI" id="CHEBI:15378"/>
        <dbReference type="ChEBI" id="CHEBI:57332"/>
        <dbReference type="ChEBI" id="CHEBI:57371"/>
        <dbReference type="ChEBI" id="CHEBI:57692"/>
        <dbReference type="ChEBI" id="CHEBI:58307"/>
    </reaction>
    <physiologicalReaction direction="left-to-right" evidence="23">
        <dbReference type="Rhea" id="RHEA:24005"/>
    </physiologicalReaction>
</comment>
<evidence type="ECO:0000256" key="11">
    <source>
        <dbReference type="ARBA" id="ARBA00031895"/>
    </source>
</evidence>
<evidence type="ECO:0000256" key="1">
    <source>
        <dbReference type="ARBA" id="ARBA00001974"/>
    </source>
</evidence>
<evidence type="ECO:0000256" key="26">
    <source>
        <dbReference type="ARBA" id="ARBA00050758"/>
    </source>
</evidence>
<evidence type="ECO:0000256" key="17">
    <source>
        <dbReference type="ARBA" id="ARBA00044204"/>
    </source>
</evidence>
<evidence type="ECO:0000256" key="5">
    <source>
        <dbReference type="ARBA" id="ARBA00012046"/>
    </source>
</evidence>
<sequence length="420" mass="46599">MFVTRQIFKRTGLYLSRYSKLSSSCYYYNNYQQAFHSNLPLVELSEEEQMIKDNAARFSKEKIAPRVREMEETKMFPKDLLEEVGKLGWFGFRIPPEYGGSGGSLFQLLLIAEEVCKVDPGFSSCFGYQNTLTSKIILGYASEEQKQEYLPRIAKGMFTSVCLSEPDSGSDAFSLQTRAVPDGDDYVINGRKLWITNAEKADLYLIMANAAPEQGYKGITCFIVDAGTPGLSVPRNEQKMGLNIVSNCPVMLDDVRVPASNIIGNVGGGYKIMANALTDGRIGIAAQVIGGAQGVLDIAIPYVMERKQFGKRLFDFQAMQHQIAQATVEVTAARLLYYNAAKLLDQKLPSVKEASMAKYFATEVACQVCIQGIKWLGALGYMKEMPVEKFLRDLVAATIYEGTSNIQLNTIAACLKAEYR</sequence>
<dbReference type="InterPro" id="IPR013786">
    <property type="entry name" value="AcylCoA_DH/ox_N"/>
</dbReference>
<gene>
    <name evidence="32" type="ORF">TRIADDRAFT_20131</name>
</gene>
<comment type="catalytic activity">
    <reaction evidence="19">
        <text>2-methylbutanoyl-CoA + oxidized [electron-transfer flavoprotein] + H(+) = (2E)-2-methylbut-2-enoyl-CoA + reduced [electron-transfer flavoprotein]</text>
        <dbReference type="Rhea" id="RHEA:43780"/>
        <dbReference type="Rhea" id="RHEA-COMP:10685"/>
        <dbReference type="Rhea" id="RHEA-COMP:10686"/>
        <dbReference type="ChEBI" id="CHEBI:15378"/>
        <dbReference type="ChEBI" id="CHEBI:57336"/>
        <dbReference type="ChEBI" id="CHEBI:57337"/>
        <dbReference type="ChEBI" id="CHEBI:57692"/>
        <dbReference type="ChEBI" id="CHEBI:58307"/>
        <dbReference type="EC" id="1.3.8.5"/>
    </reaction>
    <physiologicalReaction direction="left-to-right" evidence="19">
        <dbReference type="Rhea" id="RHEA:43781"/>
    </physiologicalReaction>
</comment>
<keyword evidence="7 28" id="KW-0274">FAD</keyword>
<dbReference type="GO" id="GO:0006631">
    <property type="term" value="P:fatty acid metabolic process"/>
    <property type="evidence" value="ECO:0007669"/>
    <property type="project" value="UniProtKB-KW"/>
</dbReference>
<comment type="pathway">
    <text evidence="2">Lipid metabolism; mitochondrial fatty acid beta-oxidation.</text>
</comment>
<proteinExistence type="inferred from homology"/>
<reference evidence="32 33" key="1">
    <citation type="journal article" date="2008" name="Nature">
        <title>The Trichoplax genome and the nature of placozoans.</title>
        <authorList>
            <person name="Srivastava M."/>
            <person name="Begovic E."/>
            <person name="Chapman J."/>
            <person name="Putnam N.H."/>
            <person name="Hellsten U."/>
            <person name="Kawashima T."/>
            <person name="Kuo A."/>
            <person name="Mitros T."/>
            <person name="Salamov A."/>
            <person name="Carpenter M.L."/>
            <person name="Signorovitch A.Y."/>
            <person name="Moreno M.A."/>
            <person name="Kamm K."/>
            <person name="Grimwood J."/>
            <person name="Schmutz J."/>
            <person name="Shapiro H."/>
            <person name="Grigoriev I.V."/>
            <person name="Buss L.W."/>
            <person name="Schierwater B."/>
            <person name="Dellaporta S.L."/>
            <person name="Rokhsar D.S."/>
        </authorList>
    </citation>
    <scope>NUCLEOTIDE SEQUENCE [LARGE SCALE GENOMIC DNA]</scope>
    <source>
        <strain evidence="32 33">Grell-BS-1999</strain>
    </source>
</reference>
<dbReference type="PANTHER" id="PTHR43884">
    <property type="entry name" value="ACYL-COA DEHYDROGENASE"/>
    <property type="match status" value="1"/>
</dbReference>
<dbReference type="InterPro" id="IPR046373">
    <property type="entry name" value="Acyl-CoA_Oxase/DH_mid-dom_sf"/>
</dbReference>
<evidence type="ECO:0000256" key="6">
    <source>
        <dbReference type="ARBA" id="ARBA00022630"/>
    </source>
</evidence>
<evidence type="ECO:0000256" key="23">
    <source>
        <dbReference type="ARBA" id="ARBA00049096"/>
    </source>
</evidence>
<keyword evidence="8" id="KW-0276">Fatty acid metabolism</keyword>
<organism evidence="32 33">
    <name type="scientific">Trichoplax adhaerens</name>
    <name type="common">Trichoplax reptans</name>
    <dbReference type="NCBI Taxonomy" id="10228"/>
    <lineage>
        <taxon>Eukaryota</taxon>
        <taxon>Metazoa</taxon>
        <taxon>Placozoa</taxon>
        <taxon>Uniplacotomia</taxon>
        <taxon>Trichoplacea</taxon>
        <taxon>Trichoplacidae</taxon>
        <taxon>Trichoplax</taxon>
    </lineage>
</organism>
<evidence type="ECO:0000313" key="33">
    <source>
        <dbReference type="Proteomes" id="UP000009022"/>
    </source>
</evidence>
<dbReference type="InterPro" id="IPR009075">
    <property type="entry name" value="AcylCo_DH/oxidase_C"/>
</dbReference>
<evidence type="ECO:0000259" key="31">
    <source>
        <dbReference type="Pfam" id="PF02771"/>
    </source>
</evidence>
<dbReference type="GeneID" id="6749572"/>
<evidence type="ECO:0000256" key="13">
    <source>
        <dbReference type="ARBA" id="ARBA00039036"/>
    </source>
</evidence>
<comment type="pathway">
    <text evidence="12">Amino-acid degradation; L-isoleucine degradation.</text>
</comment>
<dbReference type="GO" id="GO:0003853">
    <property type="term" value="F:short-chain 2-methyl fatty acyl-CoA dehydrogenase activity"/>
    <property type="evidence" value="ECO:0007669"/>
    <property type="project" value="UniProtKB-EC"/>
</dbReference>
<dbReference type="Gene3D" id="1.20.140.10">
    <property type="entry name" value="Butyryl-CoA Dehydrogenase, subunit A, domain 3"/>
    <property type="match status" value="1"/>
</dbReference>
<dbReference type="Pfam" id="PF02771">
    <property type="entry name" value="Acyl-CoA_dh_N"/>
    <property type="match status" value="1"/>
</dbReference>
<evidence type="ECO:0000256" key="2">
    <source>
        <dbReference type="ARBA" id="ARBA00005198"/>
    </source>
</evidence>
<evidence type="ECO:0000256" key="22">
    <source>
        <dbReference type="ARBA" id="ARBA00048592"/>
    </source>
</evidence>
<dbReference type="InterPro" id="IPR037069">
    <property type="entry name" value="AcylCoA_DH/ox_N_sf"/>
</dbReference>
<dbReference type="Pfam" id="PF00441">
    <property type="entry name" value="Acyl-CoA_dh_1"/>
    <property type="match status" value="1"/>
</dbReference>
<evidence type="ECO:0000256" key="24">
    <source>
        <dbReference type="ARBA" id="ARBA00049192"/>
    </source>
</evidence>
<accession>B3RK78</accession>
<keyword evidence="10" id="KW-0443">Lipid metabolism</keyword>
<comment type="cofactor">
    <cofactor evidence="1 28">
        <name>FAD</name>
        <dbReference type="ChEBI" id="CHEBI:57692"/>
    </cofactor>
</comment>
<comment type="similarity">
    <text evidence="3 28">Belongs to the acyl-CoA dehydrogenase family.</text>
</comment>
<comment type="catalytic activity">
    <reaction evidence="21">
        <text>pentanoyl-CoA + oxidized [electron-transfer flavoprotein] + H(+) = (2E)-pentenoyl-CoA + reduced [electron-transfer flavoprotein]</text>
        <dbReference type="Rhea" id="RHEA:43456"/>
        <dbReference type="Rhea" id="RHEA-COMP:10685"/>
        <dbReference type="Rhea" id="RHEA-COMP:10686"/>
        <dbReference type="ChEBI" id="CHEBI:15378"/>
        <dbReference type="ChEBI" id="CHEBI:57389"/>
        <dbReference type="ChEBI" id="CHEBI:57692"/>
        <dbReference type="ChEBI" id="CHEBI:58307"/>
        <dbReference type="ChEBI" id="CHEBI:86160"/>
    </reaction>
    <physiologicalReaction direction="left-to-right" evidence="21">
        <dbReference type="Rhea" id="RHEA:43457"/>
    </physiologicalReaction>
</comment>
<evidence type="ECO:0000256" key="21">
    <source>
        <dbReference type="ARBA" id="ARBA00048499"/>
    </source>
</evidence>
<dbReference type="GO" id="GO:0003995">
    <property type="term" value="F:acyl-CoA dehydrogenase activity"/>
    <property type="evidence" value="ECO:0000318"/>
    <property type="project" value="GO_Central"/>
</dbReference>
<dbReference type="AlphaFoldDB" id="B3RK78"/>
<dbReference type="EC" id="1.3.8.1" evidence="5"/>
<evidence type="ECO:0000313" key="32">
    <source>
        <dbReference type="EMBL" id="EDV29877.1"/>
    </source>
</evidence>
<dbReference type="Pfam" id="PF02770">
    <property type="entry name" value="Acyl-CoA_dh_M"/>
    <property type="match status" value="1"/>
</dbReference>
<protein>
    <recommendedName>
        <fullName evidence="17">Short-chain specific acyl-CoA dehydrogenase, mitochondrial</fullName>
        <ecNumber evidence="5">1.3.8.1</ecNumber>
        <ecNumber evidence="13">1.3.8.5</ecNumber>
    </recommendedName>
    <alternativeName>
        <fullName evidence="16">2-methyl branched chain acyl-CoA dehydrogenase</fullName>
    </alternativeName>
    <alternativeName>
        <fullName evidence="15">2-methylbutyryl-coenzyme A dehydrogenase</fullName>
    </alternativeName>
    <alternativeName>
        <fullName evidence="11">Butyryl-CoA dehydrogenase</fullName>
    </alternativeName>
    <alternativeName>
        <fullName evidence="14">Short/branched chain specific acyl-CoA dehydrogenase, mitochondrial</fullName>
    </alternativeName>
</protein>
<comment type="catalytic activity">
    <reaction evidence="25">
        <text>(2S)-2-methylbutanoyl-CoA + oxidized [electron-transfer flavoprotein] + H(+) = (2E)-2-methylbut-2-enoyl-CoA + reduced [electron-transfer flavoprotein]</text>
        <dbReference type="Rhea" id="RHEA:48256"/>
        <dbReference type="Rhea" id="RHEA-COMP:10685"/>
        <dbReference type="Rhea" id="RHEA-COMP:10686"/>
        <dbReference type="ChEBI" id="CHEBI:15378"/>
        <dbReference type="ChEBI" id="CHEBI:57337"/>
        <dbReference type="ChEBI" id="CHEBI:57692"/>
        <dbReference type="ChEBI" id="CHEBI:58307"/>
        <dbReference type="ChEBI" id="CHEBI:88166"/>
    </reaction>
    <physiologicalReaction direction="left-to-right" evidence="25">
        <dbReference type="Rhea" id="RHEA:48257"/>
    </physiologicalReaction>
</comment>
<dbReference type="PIRSF" id="PIRSF016578">
    <property type="entry name" value="HsaA"/>
    <property type="match status" value="1"/>
</dbReference>
<evidence type="ECO:0000256" key="16">
    <source>
        <dbReference type="ARBA" id="ARBA00042821"/>
    </source>
</evidence>
<feature type="domain" description="Acyl-CoA dehydrogenase/oxidase N-terminal" evidence="31">
    <location>
        <begin position="45"/>
        <end position="156"/>
    </location>
</feature>
<dbReference type="PhylomeDB" id="B3RK78"/>
<dbReference type="PANTHER" id="PTHR43884:SF1">
    <property type="entry name" value="SHORT_BRANCHED CHAIN SPECIFIC ACYL-COA DEHYDROGENASE, MITOCHONDRIAL"/>
    <property type="match status" value="1"/>
</dbReference>
<dbReference type="FunFam" id="2.40.110.10:FF:000001">
    <property type="entry name" value="Acyl-CoA dehydrogenase, mitochondrial"/>
    <property type="match status" value="1"/>
</dbReference>
<dbReference type="InterPro" id="IPR006089">
    <property type="entry name" value="Acyl-CoA_DH_CS"/>
</dbReference>
<evidence type="ECO:0000256" key="8">
    <source>
        <dbReference type="ARBA" id="ARBA00022832"/>
    </source>
</evidence>
<dbReference type="eggNOG" id="KOG0139">
    <property type="taxonomic scope" value="Eukaryota"/>
</dbReference>
<dbReference type="EC" id="1.3.8.5" evidence="13"/>
<dbReference type="Gene3D" id="1.10.540.10">
    <property type="entry name" value="Acyl-CoA dehydrogenase/oxidase, N-terminal domain"/>
    <property type="match status" value="1"/>
</dbReference>
<evidence type="ECO:0000256" key="15">
    <source>
        <dbReference type="ARBA" id="ARBA00041537"/>
    </source>
</evidence>
<dbReference type="Proteomes" id="UP000009022">
    <property type="component" value="Unassembled WGS sequence"/>
</dbReference>
<evidence type="ECO:0000256" key="28">
    <source>
        <dbReference type="RuleBase" id="RU362125"/>
    </source>
</evidence>
<dbReference type="InterPro" id="IPR036250">
    <property type="entry name" value="AcylCo_DH-like_C"/>
</dbReference>
<dbReference type="InterPro" id="IPR009100">
    <property type="entry name" value="AcylCoA_DH/oxidase_NM_dom_sf"/>
</dbReference>
<evidence type="ECO:0000256" key="19">
    <source>
        <dbReference type="ARBA" id="ARBA00048235"/>
    </source>
</evidence>
<comment type="function">
    <text evidence="18">Short-chain specific acyl-CoA dehydrogenase is one of the acyl-CoA dehydrogenases that catalyze the first step of mitochondrial fatty acid beta-oxidation, an aerobic process breaking down fatty acids into acetyl-CoA and allowing the production of energy from fats. The first step of fatty acid beta-oxidation consists in the removal of one hydrogen from C-2 and C-3 of the straight-chain fatty acyl-CoA thioester, resulting in the formation of trans-2-enoyl-CoA. Among the different mitochondrial acyl-CoA dehydrogenases, short-chain specific acyl-CoA dehydrogenase acts specifically on acyl-CoAs with saturated 4 to 6 carbons long primary chains.</text>
</comment>
<name>B3RK78_TRIAD</name>
<dbReference type="STRING" id="10228.B3RK78"/>
<dbReference type="CTD" id="6749572"/>
<dbReference type="RefSeq" id="XP_002109079.1">
    <property type="nucleotide sequence ID" value="XM_002109043.1"/>
</dbReference>
<dbReference type="GO" id="GO:0050660">
    <property type="term" value="F:flavin adenine dinucleotide binding"/>
    <property type="evidence" value="ECO:0007669"/>
    <property type="project" value="InterPro"/>
</dbReference>
<dbReference type="FunFam" id="1.10.540.10:FF:000002">
    <property type="entry name" value="Acyl-CoA dehydrogenase FadE19"/>
    <property type="match status" value="1"/>
</dbReference>
<dbReference type="SUPFAM" id="SSF56645">
    <property type="entry name" value="Acyl-CoA dehydrogenase NM domain-like"/>
    <property type="match status" value="1"/>
</dbReference>
<evidence type="ECO:0000256" key="3">
    <source>
        <dbReference type="ARBA" id="ARBA00009347"/>
    </source>
</evidence>
<comment type="catalytic activity">
    <reaction evidence="22">
        <text>(2R)-2-methylbutanoyl-CoA + oxidized [electron-transfer flavoprotein] + H(+) = ethylacryloyl-CoA + reduced [electron-transfer flavoprotein]</text>
        <dbReference type="Rhea" id="RHEA:65296"/>
        <dbReference type="Rhea" id="RHEA-COMP:10685"/>
        <dbReference type="Rhea" id="RHEA-COMP:10686"/>
        <dbReference type="ChEBI" id="CHEBI:15378"/>
        <dbReference type="ChEBI" id="CHEBI:57692"/>
        <dbReference type="ChEBI" id="CHEBI:58307"/>
        <dbReference type="ChEBI" id="CHEBI:156439"/>
        <dbReference type="ChEBI" id="CHEBI:156440"/>
    </reaction>
    <physiologicalReaction direction="left-to-right" evidence="22">
        <dbReference type="Rhea" id="RHEA:65297"/>
    </physiologicalReaction>
</comment>
<keyword evidence="6 28" id="KW-0285">Flavoprotein</keyword>
<dbReference type="InterPro" id="IPR006091">
    <property type="entry name" value="Acyl-CoA_Oxase/DH_mid-dom"/>
</dbReference>
<dbReference type="HOGENOM" id="CLU_018204_0_1_1"/>
<evidence type="ECO:0000256" key="10">
    <source>
        <dbReference type="ARBA" id="ARBA00023098"/>
    </source>
</evidence>
<evidence type="ECO:0000256" key="12">
    <source>
        <dbReference type="ARBA" id="ARBA00037895"/>
    </source>
</evidence>
<dbReference type="InParanoid" id="B3RK78"/>
<dbReference type="GO" id="GO:0005739">
    <property type="term" value="C:mitochondrion"/>
    <property type="evidence" value="ECO:0000318"/>
    <property type="project" value="GO_Central"/>
</dbReference>
<dbReference type="FunFam" id="1.20.140.10:FF:000004">
    <property type="entry name" value="Acyl-CoA dehydrogenase FadE25"/>
    <property type="match status" value="1"/>
</dbReference>
<feature type="domain" description="Acyl-CoA oxidase/dehydrogenase middle" evidence="30">
    <location>
        <begin position="161"/>
        <end position="255"/>
    </location>
</feature>
<comment type="subunit">
    <text evidence="4">Homotetramer.</text>
</comment>
<dbReference type="SUPFAM" id="SSF47203">
    <property type="entry name" value="Acyl-CoA dehydrogenase C-terminal domain-like"/>
    <property type="match status" value="1"/>
</dbReference>
<comment type="catalytic activity">
    <reaction evidence="24">
        <text>hexanoyl-CoA + oxidized [electron-transfer flavoprotein] + H(+) = (2E)-hexenoyl-CoA + reduced [electron-transfer flavoprotein]</text>
        <dbReference type="Rhea" id="RHEA:43464"/>
        <dbReference type="Rhea" id="RHEA-COMP:10685"/>
        <dbReference type="Rhea" id="RHEA-COMP:10686"/>
        <dbReference type="ChEBI" id="CHEBI:15378"/>
        <dbReference type="ChEBI" id="CHEBI:57692"/>
        <dbReference type="ChEBI" id="CHEBI:58307"/>
        <dbReference type="ChEBI" id="CHEBI:62077"/>
        <dbReference type="ChEBI" id="CHEBI:62620"/>
    </reaction>
    <physiologicalReaction direction="left-to-right" evidence="24">
        <dbReference type="Rhea" id="RHEA:43465"/>
    </physiologicalReaction>
</comment>
<evidence type="ECO:0000256" key="18">
    <source>
        <dbReference type="ARBA" id="ARBA00045387"/>
    </source>
</evidence>
<comment type="catalytic activity">
    <reaction evidence="20">
        <text>valproyl-CoA + oxidized [electron-transfer flavoprotein] + H(+) = (2E)-2-propylpent-2-enoyl-CoA + reduced [electron-transfer flavoprotein]</text>
        <dbReference type="Rhea" id="RHEA:65344"/>
        <dbReference type="Rhea" id="RHEA-COMP:10685"/>
        <dbReference type="Rhea" id="RHEA-COMP:10686"/>
        <dbReference type="ChEBI" id="CHEBI:15378"/>
        <dbReference type="ChEBI" id="CHEBI:57692"/>
        <dbReference type="ChEBI" id="CHEBI:58307"/>
        <dbReference type="ChEBI" id="CHEBI:156457"/>
        <dbReference type="ChEBI" id="CHEBI:156458"/>
    </reaction>
    <physiologicalReaction direction="left-to-right" evidence="20">
        <dbReference type="Rhea" id="RHEA:65345"/>
    </physiologicalReaction>
</comment>
<dbReference type="Gene3D" id="2.40.110.10">
    <property type="entry name" value="Butyryl-CoA Dehydrogenase, subunit A, domain 2"/>
    <property type="match status" value="1"/>
</dbReference>
<evidence type="ECO:0000256" key="27">
    <source>
        <dbReference type="ARBA" id="ARBA00051903"/>
    </source>
</evidence>
<evidence type="ECO:0000256" key="20">
    <source>
        <dbReference type="ARBA" id="ARBA00048307"/>
    </source>
</evidence>
<feature type="domain" description="Acyl-CoA dehydrogenase/oxidase C-terminal" evidence="29">
    <location>
        <begin position="267"/>
        <end position="413"/>
    </location>
</feature>
<dbReference type="KEGG" id="tad:TRIADDRAFT_20131"/>
<dbReference type="EMBL" id="DS985241">
    <property type="protein sequence ID" value="EDV29877.1"/>
    <property type="molecule type" value="Genomic_DNA"/>
</dbReference>
<comment type="catalytic activity">
    <reaction evidence="26">
        <text>butanoyl-CoA + oxidized [electron-transfer flavoprotein] + H(+) = (2E)-butenoyl-CoA + reduced [electron-transfer flavoprotein]</text>
        <dbReference type="Rhea" id="RHEA:24004"/>
        <dbReference type="Rhea" id="RHEA-COMP:10685"/>
        <dbReference type="Rhea" id="RHEA-COMP:10686"/>
        <dbReference type="ChEBI" id="CHEBI:15378"/>
        <dbReference type="ChEBI" id="CHEBI:57332"/>
        <dbReference type="ChEBI" id="CHEBI:57371"/>
        <dbReference type="ChEBI" id="CHEBI:57692"/>
        <dbReference type="ChEBI" id="CHEBI:58307"/>
        <dbReference type="EC" id="1.3.8.1"/>
    </reaction>
    <physiologicalReaction direction="left-to-right" evidence="26">
        <dbReference type="Rhea" id="RHEA:24005"/>
    </physiologicalReaction>
</comment>
<keyword evidence="9 28" id="KW-0560">Oxidoreductase</keyword>
<keyword evidence="33" id="KW-1185">Reference proteome</keyword>
<evidence type="ECO:0000256" key="25">
    <source>
        <dbReference type="ARBA" id="ARBA00049552"/>
    </source>
</evidence>
<evidence type="ECO:0000259" key="29">
    <source>
        <dbReference type="Pfam" id="PF00441"/>
    </source>
</evidence>
<evidence type="ECO:0000256" key="9">
    <source>
        <dbReference type="ARBA" id="ARBA00023002"/>
    </source>
</evidence>
<evidence type="ECO:0000259" key="30">
    <source>
        <dbReference type="Pfam" id="PF02770"/>
    </source>
</evidence>
<evidence type="ECO:0000256" key="14">
    <source>
        <dbReference type="ARBA" id="ARBA00039850"/>
    </source>
</evidence>
<dbReference type="PROSITE" id="PS00072">
    <property type="entry name" value="ACYL_COA_DH_1"/>
    <property type="match status" value="1"/>
</dbReference>
<dbReference type="OrthoDB" id="610840at2759"/>
<evidence type="ECO:0000256" key="7">
    <source>
        <dbReference type="ARBA" id="ARBA00022827"/>
    </source>
</evidence>
<comment type="catalytic activity">
    <reaction evidence="27">
        <text>2-methylpropanoyl-CoA + oxidized [electron-transfer flavoprotein] + H(+) = 2-methylpropenoyl-CoA + reduced [electron-transfer flavoprotein]</text>
        <dbReference type="Rhea" id="RHEA:44180"/>
        <dbReference type="Rhea" id="RHEA-COMP:10685"/>
        <dbReference type="Rhea" id="RHEA-COMP:10686"/>
        <dbReference type="ChEBI" id="CHEBI:15378"/>
        <dbReference type="ChEBI" id="CHEBI:57338"/>
        <dbReference type="ChEBI" id="CHEBI:57692"/>
        <dbReference type="ChEBI" id="CHEBI:58307"/>
        <dbReference type="ChEBI" id="CHEBI:62500"/>
    </reaction>
    <physiologicalReaction direction="left-to-right" evidence="27">
        <dbReference type="Rhea" id="RHEA:44181"/>
    </physiologicalReaction>
</comment>